<dbReference type="EMBL" id="BT001811">
    <property type="protein sequence ID" value="AAN71566.1"/>
    <property type="molecule type" value="mRNA"/>
</dbReference>
<evidence type="ECO:0000313" key="1">
    <source>
        <dbReference type="EMBL" id="AAN71566.1"/>
    </source>
</evidence>
<protein>
    <submittedName>
        <fullName evidence="1">RH35585p</fullName>
    </submittedName>
</protein>
<name>Q8IGF1_DROME</name>
<accession>Q8IGF1</accession>
<dbReference type="AlphaFoldDB" id="Q8IGF1"/>
<proteinExistence type="evidence at transcript level"/>
<sequence length="67" mass="7445">MFKSPDQTHHRELHIQMHSHILVLIELAGVLGDAYLNHSRGKAFALNPEHIDRLSLALIAIAARQGA</sequence>
<reference evidence="1" key="1">
    <citation type="submission" date="2002-11" db="EMBL/GenBank/DDBJ databases">
        <authorList>
            <person name="Stapleton M."/>
            <person name="Brokstein P."/>
            <person name="Hong L."/>
            <person name="Agbayani A."/>
            <person name="Carlson J."/>
            <person name="Champe M."/>
            <person name="Chavez C."/>
            <person name="Dorsett V."/>
            <person name="Dresnek D."/>
            <person name="Farfan D."/>
            <person name="Frise E."/>
            <person name="George R."/>
            <person name="Gonzalez M."/>
            <person name="Guarin H."/>
            <person name="Kronmiller B."/>
            <person name="Li P."/>
            <person name="Liao G."/>
            <person name="Miranda A."/>
            <person name="Mungall C.J."/>
            <person name="Nunoo J."/>
            <person name="Pacleb J."/>
            <person name="Paragas V."/>
            <person name="Park S."/>
            <person name="Patel S."/>
            <person name="Phouanenavong S."/>
            <person name="Wan K."/>
            <person name="Yu C."/>
            <person name="Lewis S.E."/>
            <person name="Rubin G.M."/>
            <person name="Celniker S."/>
        </authorList>
    </citation>
    <scope>NUCLEOTIDE SEQUENCE</scope>
    <source>
        <strain evidence="1">Berkeley</strain>
    </source>
</reference>
<organism evidence="1">
    <name type="scientific">Drosophila melanogaster</name>
    <name type="common">Fruit fly</name>
    <dbReference type="NCBI Taxonomy" id="7227"/>
    <lineage>
        <taxon>Eukaryota</taxon>
        <taxon>Metazoa</taxon>
        <taxon>Ecdysozoa</taxon>
        <taxon>Arthropoda</taxon>
        <taxon>Hexapoda</taxon>
        <taxon>Insecta</taxon>
        <taxon>Pterygota</taxon>
        <taxon>Neoptera</taxon>
        <taxon>Endopterygota</taxon>
        <taxon>Diptera</taxon>
        <taxon>Brachycera</taxon>
        <taxon>Muscomorpha</taxon>
        <taxon>Ephydroidea</taxon>
        <taxon>Drosophilidae</taxon>
        <taxon>Drosophila</taxon>
        <taxon>Sophophora</taxon>
    </lineage>
</organism>